<accession>A0AAE0IUR2</accession>
<dbReference type="PROSITE" id="PS50011">
    <property type="entry name" value="PROTEIN_KINASE_DOM"/>
    <property type="match status" value="1"/>
</dbReference>
<dbReference type="SUPFAM" id="SSF56112">
    <property type="entry name" value="Protein kinase-like (PK-like)"/>
    <property type="match status" value="1"/>
</dbReference>
<feature type="domain" description="Protein kinase" evidence="1">
    <location>
        <begin position="98"/>
        <end position="337"/>
    </location>
</feature>
<organism evidence="2 3">
    <name type="scientific">Apodospora peruviana</name>
    <dbReference type="NCBI Taxonomy" id="516989"/>
    <lineage>
        <taxon>Eukaryota</taxon>
        <taxon>Fungi</taxon>
        <taxon>Dikarya</taxon>
        <taxon>Ascomycota</taxon>
        <taxon>Pezizomycotina</taxon>
        <taxon>Sordariomycetes</taxon>
        <taxon>Sordariomycetidae</taxon>
        <taxon>Sordariales</taxon>
        <taxon>Lasiosphaeriaceae</taxon>
        <taxon>Apodospora</taxon>
    </lineage>
</organism>
<dbReference type="InterPro" id="IPR011009">
    <property type="entry name" value="Kinase-like_dom_sf"/>
</dbReference>
<comment type="caution">
    <text evidence="2">The sequence shown here is derived from an EMBL/GenBank/DDBJ whole genome shotgun (WGS) entry which is preliminary data.</text>
</comment>
<dbReference type="Pfam" id="PF00069">
    <property type="entry name" value="Pkinase"/>
    <property type="match status" value="1"/>
</dbReference>
<gene>
    <name evidence="2" type="ORF">B0H66DRAFT_580200</name>
</gene>
<dbReference type="EMBL" id="JAUEDM010000001">
    <property type="protein sequence ID" value="KAK3331330.1"/>
    <property type="molecule type" value="Genomic_DNA"/>
</dbReference>
<dbReference type="Gene3D" id="1.10.510.10">
    <property type="entry name" value="Transferase(Phosphotransferase) domain 1"/>
    <property type="match status" value="1"/>
</dbReference>
<dbReference type="GO" id="GO:0004672">
    <property type="term" value="F:protein kinase activity"/>
    <property type="evidence" value="ECO:0007669"/>
    <property type="project" value="InterPro"/>
</dbReference>
<dbReference type="InterPro" id="IPR000719">
    <property type="entry name" value="Prot_kinase_dom"/>
</dbReference>
<dbReference type="AlphaFoldDB" id="A0AAE0IUR2"/>
<reference evidence="2" key="2">
    <citation type="submission" date="2023-06" db="EMBL/GenBank/DDBJ databases">
        <authorList>
            <consortium name="Lawrence Berkeley National Laboratory"/>
            <person name="Haridas S."/>
            <person name="Hensen N."/>
            <person name="Bonometti L."/>
            <person name="Westerberg I."/>
            <person name="Brannstrom I.O."/>
            <person name="Guillou S."/>
            <person name="Cros-Aarteil S."/>
            <person name="Calhoun S."/>
            <person name="Kuo A."/>
            <person name="Mondo S."/>
            <person name="Pangilinan J."/>
            <person name="Riley R."/>
            <person name="Labutti K."/>
            <person name="Andreopoulos B."/>
            <person name="Lipzen A."/>
            <person name="Chen C."/>
            <person name="Yanf M."/>
            <person name="Daum C."/>
            <person name="Ng V."/>
            <person name="Clum A."/>
            <person name="Steindorff A."/>
            <person name="Ohm R."/>
            <person name="Martin F."/>
            <person name="Silar P."/>
            <person name="Natvig D."/>
            <person name="Lalanne C."/>
            <person name="Gautier V."/>
            <person name="Ament-Velasquez S.L."/>
            <person name="Kruys A."/>
            <person name="Hutchinson M.I."/>
            <person name="Powell A.J."/>
            <person name="Barry K."/>
            <person name="Miller A.N."/>
            <person name="Grigoriev I.V."/>
            <person name="Debuchy R."/>
            <person name="Gladieux P."/>
            <person name="Thoren M.H."/>
            <person name="Johannesson H."/>
        </authorList>
    </citation>
    <scope>NUCLEOTIDE SEQUENCE</scope>
    <source>
        <strain evidence="2">CBS 118394</strain>
    </source>
</reference>
<dbReference type="GO" id="GO:0005524">
    <property type="term" value="F:ATP binding"/>
    <property type="evidence" value="ECO:0007669"/>
    <property type="project" value="InterPro"/>
</dbReference>
<evidence type="ECO:0000259" key="1">
    <source>
        <dbReference type="PROSITE" id="PS50011"/>
    </source>
</evidence>
<evidence type="ECO:0000313" key="3">
    <source>
        <dbReference type="Proteomes" id="UP001283341"/>
    </source>
</evidence>
<dbReference type="Proteomes" id="UP001283341">
    <property type="component" value="Unassembled WGS sequence"/>
</dbReference>
<protein>
    <recommendedName>
        <fullName evidence="1">Protein kinase domain-containing protein</fullName>
    </recommendedName>
</protein>
<proteinExistence type="predicted"/>
<reference evidence="2" key="1">
    <citation type="journal article" date="2023" name="Mol. Phylogenet. Evol.">
        <title>Genome-scale phylogeny and comparative genomics of the fungal order Sordariales.</title>
        <authorList>
            <person name="Hensen N."/>
            <person name="Bonometti L."/>
            <person name="Westerberg I."/>
            <person name="Brannstrom I.O."/>
            <person name="Guillou S."/>
            <person name="Cros-Aarteil S."/>
            <person name="Calhoun S."/>
            <person name="Haridas S."/>
            <person name="Kuo A."/>
            <person name="Mondo S."/>
            <person name="Pangilinan J."/>
            <person name="Riley R."/>
            <person name="LaButti K."/>
            <person name="Andreopoulos B."/>
            <person name="Lipzen A."/>
            <person name="Chen C."/>
            <person name="Yan M."/>
            <person name="Daum C."/>
            <person name="Ng V."/>
            <person name="Clum A."/>
            <person name="Steindorff A."/>
            <person name="Ohm R.A."/>
            <person name="Martin F."/>
            <person name="Silar P."/>
            <person name="Natvig D.O."/>
            <person name="Lalanne C."/>
            <person name="Gautier V."/>
            <person name="Ament-Velasquez S.L."/>
            <person name="Kruys A."/>
            <person name="Hutchinson M.I."/>
            <person name="Powell A.J."/>
            <person name="Barry K."/>
            <person name="Miller A.N."/>
            <person name="Grigoriev I.V."/>
            <person name="Debuchy R."/>
            <person name="Gladieux P."/>
            <person name="Hiltunen Thoren M."/>
            <person name="Johannesson H."/>
        </authorList>
    </citation>
    <scope>NUCLEOTIDE SEQUENCE</scope>
    <source>
        <strain evidence="2">CBS 118394</strain>
    </source>
</reference>
<sequence>MEKSPKYRTCGFSTANEGEEPQWFSLEVQLHTSQFRIRDTDEEGDVPGRLSLVDCFDWAVSPCVADFEHLSPPPPPLEIGKLTLSYFVPTASFECDLVASDEILAHGKIEPLDLDEDRWPPGSLEELEDRRLQSMPWTTSFPSFTPADIVVICDDPQHPFDSNPTRVRIGDQYLYFKASPYPDDMAAKKEVETYEKIASANLGAGVRTSRLYGVVRNERSQLIGLLLHLIEEHEDSPLTFAVGPETPGASMDRWAKQIHDTLTALHRASIIWGDAKPDNILIDVHGDAWLIDFGGGRTEGWVDSDKAGTANGDVQGLVRILQFIASGGDGCSSRLLE</sequence>
<evidence type="ECO:0000313" key="2">
    <source>
        <dbReference type="EMBL" id="KAK3331330.1"/>
    </source>
</evidence>
<keyword evidence="3" id="KW-1185">Reference proteome</keyword>
<name>A0AAE0IUR2_9PEZI</name>